<proteinExistence type="predicted"/>
<evidence type="ECO:0000313" key="3">
    <source>
        <dbReference type="Proteomes" id="UP000001542"/>
    </source>
</evidence>
<protein>
    <submittedName>
        <fullName evidence="2">Uncharacterized protein</fullName>
    </submittedName>
</protein>
<organism evidence="2 3">
    <name type="scientific">Trichomonas vaginalis (strain ATCC PRA-98 / G3)</name>
    <dbReference type="NCBI Taxonomy" id="412133"/>
    <lineage>
        <taxon>Eukaryota</taxon>
        <taxon>Metamonada</taxon>
        <taxon>Parabasalia</taxon>
        <taxon>Trichomonadida</taxon>
        <taxon>Trichomonadidae</taxon>
        <taxon>Trichomonas</taxon>
    </lineage>
</organism>
<dbReference type="VEuPathDB" id="TrichDB:TVAG_084280"/>
<gene>
    <name evidence="2" type="ORF">TVAG_084280</name>
</gene>
<accession>A2G5H5</accession>
<dbReference type="EMBL" id="DS114426">
    <property type="protein sequence ID" value="EAX87593.1"/>
    <property type="molecule type" value="Genomic_DNA"/>
</dbReference>
<dbReference type="InParanoid" id="A2G5H5"/>
<dbReference type="OrthoDB" id="10607244at2759"/>
<dbReference type="AlphaFoldDB" id="A2G5H5"/>
<keyword evidence="3" id="KW-1185">Reference proteome</keyword>
<feature type="compositionally biased region" description="Polar residues" evidence="1">
    <location>
        <begin position="170"/>
        <end position="188"/>
    </location>
</feature>
<feature type="compositionally biased region" description="Polar residues" evidence="1">
    <location>
        <begin position="129"/>
        <end position="153"/>
    </location>
</feature>
<evidence type="ECO:0000256" key="1">
    <source>
        <dbReference type="SAM" id="MobiDB-lite"/>
    </source>
</evidence>
<dbReference type="RefSeq" id="XP_001300523.1">
    <property type="nucleotide sequence ID" value="XM_001300522.1"/>
</dbReference>
<reference evidence="2" key="2">
    <citation type="journal article" date="2007" name="Science">
        <title>Draft genome sequence of the sexually transmitted pathogen Trichomonas vaginalis.</title>
        <authorList>
            <person name="Carlton J.M."/>
            <person name="Hirt R.P."/>
            <person name="Silva J.C."/>
            <person name="Delcher A.L."/>
            <person name="Schatz M."/>
            <person name="Zhao Q."/>
            <person name="Wortman J.R."/>
            <person name="Bidwell S.L."/>
            <person name="Alsmark U.C.M."/>
            <person name="Besteiro S."/>
            <person name="Sicheritz-Ponten T."/>
            <person name="Noel C.J."/>
            <person name="Dacks J.B."/>
            <person name="Foster P.G."/>
            <person name="Simillion C."/>
            <person name="Van de Peer Y."/>
            <person name="Miranda-Saavedra D."/>
            <person name="Barton G.J."/>
            <person name="Westrop G.D."/>
            <person name="Mueller S."/>
            <person name="Dessi D."/>
            <person name="Fiori P.L."/>
            <person name="Ren Q."/>
            <person name="Paulsen I."/>
            <person name="Zhang H."/>
            <person name="Bastida-Corcuera F.D."/>
            <person name="Simoes-Barbosa A."/>
            <person name="Brown M.T."/>
            <person name="Hayes R.D."/>
            <person name="Mukherjee M."/>
            <person name="Okumura C.Y."/>
            <person name="Schneider R."/>
            <person name="Smith A.J."/>
            <person name="Vanacova S."/>
            <person name="Villalvazo M."/>
            <person name="Haas B.J."/>
            <person name="Pertea M."/>
            <person name="Feldblyum T.V."/>
            <person name="Utterback T.R."/>
            <person name="Shu C.L."/>
            <person name="Osoegawa K."/>
            <person name="de Jong P.J."/>
            <person name="Hrdy I."/>
            <person name="Horvathova L."/>
            <person name="Zubacova Z."/>
            <person name="Dolezal P."/>
            <person name="Malik S.B."/>
            <person name="Logsdon J.M. Jr."/>
            <person name="Henze K."/>
            <person name="Gupta A."/>
            <person name="Wang C.C."/>
            <person name="Dunne R.L."/>
            <person name="Upcroft J.A."/>
            <person name="Upcroft P."/>
            <person name="White O."/>
            <person name="Salzberg S.L."/>
            <person name="Tang P."/>
            <person name="Chiu C.-H."/>
            <person name="Lee Y.-S."/>
            <person name="Embley T.M."/>
            <person name="Coombs G.H."/>
            <person name="Mottram J.C."/>
            <person name="Tachezy J."/>
            <person name="Fraser-Liggett C.M."/>
            <person name="Johnson P.J."/>
        </authorList>
    </citation>
    <scope>NUCLEOTIDE SEQUENCE [LARGE SCALE GENOMIC DNA]</scope>
    <source>
        <strain evidence="2">G3</strain>
    </source>
</reference>
<feature type="region of interest" description="Disordered" evidence="1">
    <location>
        <begin position="129"/>
        <end position="188"/>
    </location>
</feature>
<name>A2G5H5_TRIV3</name>
<sequence>MNVSPSKRAKGTIQVSFIIKNVRGDHLGSQCVIASVNDKSFVLKPRTIKGDTRYYEAGHTCFINVDDDEIRFGVAIVTPNNDKFFFHTFAYTDFYPSKYPTCQKLKMNTPANLYEISAQLFTMPYTRGTGSPTSNLNMTAHTMTPGRSNQANESPRDNLAQTMPVRAPSKLSQTSTPRNRSRYQMSPK</sequence>
<reference evidence="2" key="1">
    <citation type="submission" date="2006-10" db="EMBL/GenBank/DDBJ databases">
        <authorList>
            <person name="Amadeo P."/>
            <person name="Zhao Q."/>
            <person name="Wortman J."/>
            <person name="Fraser-Liggett C."/>
            <person name="Carlton J."/>
        </authorList>
    </citation>
    <scope>NUCLEOTIDE SEQUENCE</scope>
    <source>
        <strain evidence="2">G3</strain>
    </source>
</reference>
<evidence type="ECO:0000313" key="2">
    <source>
        <dbReference type="EMBL" id="EAX87593.1"/>
    </source>
</evidence>
<dbReference type="VEuPathDB" id="TrichDB:TVAGG3_0848710"/>
<dbReference type="Proteomes" id="UP000001542">
    <property type="component" value="Unassembled WGS sequence"/>
</dbReference>
<dbReference type="KEGG" id="tva:4745245"/>